<organism evidence="2 3">
    <name type="scientific">Suillus placidus</name>
    <dbReference type="NCBI Taxonomy" id="48579"/>
    <lineage>
        <taxon>Eukaryota</taxon>
        <taxon>Fungi</taxon>
        <taxon>Dikarya</taxon>
        <taxon>Basidiomycota</taxon>
        <taxon>Agaricomycotina</taxon>
        <taxon>Agaricomycetes</taxon>
        <taxon>Agaricomycetidae</taxon>
        <taxon>Boletales</taxon>
        <taxon>Suillineae</taxon>
        <taxon>Suillaceae</taxon>
        <taxon>Suillus</taxon>
    </lineage>
</organism>
<feature type="signal peptide" evidence="1">
    <location>
        <begin position="1"/>
        <end position="17"/>
    </location>
</feature>
<feature type="chain" id="PRO_5040351353" description="Secreted protein" evidence="1">
    <location>
        <begin position="18"/>
        <end position="101"/>
    </location>
</feature>
<gene>
    <name evidence="2" type="ORF">EV702DRAFT_1151019</name>
</gene>
<evidence type="ECO:0008006" key="4">
    <source>
        <dbReference type="Google" id="ProtNLM"/>
    </source>
</evidence>
<reference evidence="2" key="1">
    <citation type="journal article" date="2020" name="New Phytol.">
        <title>Comparative genomics reveals dynamic genome evolution in host specialist ectomycorrhizal fungi.</title>
        <authorList>
            <person name="Lofgren L.A."/>
            <person name="Nguyen N.H."/>
            <person name="Vilgalys R."/>
            <person name="Ruytinx J."/>
            <person name="Liao H.L."/>
            <person name="Branco S."/>
            <person name="Kuo A."/>
            <person name="LaButti K."/>
            <person name="Lipzen A."/>
            <person name="Andreopoulos W."/>
            <person name="Pangilinan J."/>
            <person name="Riley R."/>
            <person name="Hundley H."/>
            <person name="Na H."/>
            <person name="Barry K."/>
            <person name="Grigoriev I.V."/>
            <person name="Stajich J.E."/>
            <person name="Kennedy P.G."/>
        </authorList>
    </citation>
    <scope>NUCLEOTIDE SEQUENCE</scope>
    <source>
        <strain evidence="2">DOB743</strain>
    </source>
</reference>
<comment type="caution">
    <text evidence="2">The sequence shown here is derived from an EMBL/GenBank/DDBJ whole genome shotgun (WGS) entry which is preliminary data.</text>
</comment>
<evidence type="ECO:0000313" key="2">
    <source>
        <dbReference type="EMBL" id="KAG1765973.1"/>
    </source>
</evidence>
<sequence length="101" mass="11004">MLVRFFAVAFLAALAVATPLSLRDGQCNTGNIRTLLPLLPTTKRQIFLVFNDVLSSRYLLGNQTCTQTGQISETPSTQSSNYLCLPSEDQRSVKLAPVAAE</sequence>
<keyword evidence="1" id="KW-0732">Signal</keyword>
<protein>
    <recommendedName>
        <fullName evidence="4">Secreted protein</fullName>
    </recommendedName>
</protein>
<name>A0A9P6ZHK4_9AGAM</name>
<keyword evidence="3" id="KW-1185">Reference proteome</keyword>
<proteinExistence type="predicted"/>
<dbReference type="AlphaFoldDB" id="A0A9P6ZHK4"/>
<dbReference type="EMBL" id="JABBWD010000101">
    <property type="protein sequence ID" value="KAG1765973.1"/>
    <property type="molecule type" value="Genomic_DNA"/>
</dbReference>
<dbReference type="Proteomes" id="UP000714275">
    <property type="component" value="Unassembled WGS sequence"/>
</dbReference>
<evidence type="ECO:0000256" key="1">
    <source>
        <dbReference type="SAM" id="SignalP"/>
    </source>
</evidence>
<evidence type="ECO:0000313" key="3">
    <source>
        <dbReference type="Proteomes" id="UP000714275"/>
    </source>
</evidence>
<accession>A0A9P6ZHK4</accession>